<evidence type="ECO:0000313" key="3">
    <source>
        <dbReference type="Proteomes" id="UP001216139"/>
    </source>
</evidence>
<evidence type="ECO:0000313" key="2">
    <source>
        <dbReference type="EMBL" id="WCT14488.1"/>
    </source>
</evidence>
<keyword evidence="3" id="KW-1185">Reference proteome</keyword>
<dbReference type="SUPFAM" id="SSF53756">
    <property type="entry name" value="UDP-Glycosyltransferase/glycogen phosphorylase"/>
    <property type="match status" value="1"/>
</dbReference>
<dbReference type="GO" id="GO:0016757">
    <property type="term" value="F:glycosyltransferase activity"/>
    <property type="evidence" value="ECO:0007669"/>
    <property type="project" value="UniProtKB-KW"/>
</dbReference>
<reference evidence="2 3" key="1">
    <citation type="submission" date="2023-02" db="EMBL/GenBank/DDBJ databases">
        <title>Genome sequence of Mucilaginibacter jinjuensis strain KACC 16571.</title>
        <authorList>
            <person name="Kim S."/>
            <person name="Heo J."/>
            <person name="Kwon S.-W."/>
        </authorList>
    </citation>
    <scope>NUCLEOTIDE SEQUENCE [LARGE SCALE GENOMIC DNA]</scope>
    <source>
        <strain evidence="2 3">KACC 16571</strain>
    </source>
</reference>
<sequence length="362" mass="41118">MKNVLIVTDVDFWLKGAGHRTRIAALVDYLSANCNLSIVYAAPVGTYAVEALSRMQNISFFFLDEKKRLSLEESGMKFERFMKGKKFDSIIIEYIHNSFFLEYLTHETQLILDAHDIISDRSEAFRDFNYAGELFEISRDNEAKIMSYYDFVLLLTAYDIQRFNQLAITTTALLVPHPSKTVGNEIRREVKNIVFIASEYLPNVDGIKFFIENCWHKITTRFSVNLLIYGNVCRMLKAAPDQRIFLMGYVEDLKEAYHQADIIINPVRFGAGLKIKNIEALANGLPLLTSLHGSRGLDSGIGTAFLVADQPDEFIAAISDLINNYELRMKLGAQASLFIEDNFNEDRCFKPLLDVINGITAS</sequence>
<dbReference type="Gene3D" id="3.40.50.2000">
    <property type="entry name" value="Glycogen Phosphorylase B"/>
    <property type="match status" value="1"/>
</dbReference>
<name>A0ABY7TE60_9SPHI</name>
<keyword evidence="2" id="KW-0328">Glycosyltransferase</keyword>
<dbReference type="EC" id="2.4.-.-" evidence="2"/>
<evidence type="ECO:0000256" key="1">
    <source>
        <dbReference type="ARBA" id="ARBA00022679"/>
    </source>
</evidence>
<dbReference type="PANTHER" id="PTHR46401:SF2">
    <property type="entry name" value="GLYCOSYLTRANSFERASE WBBK-RELATED"/>
    <property type="match status" value="1"/>
</dbReference>
<gene>
    <name evidence="2" type="ORF">PQO05_11145</name>
</gene>
<protein>
    <submittedName>
        <fullName evidence="2">Glycosyltransferase</fullName>
        <ecNumber evidence="2">2.4.-.-</ecNumber>
    </submittedName>
</protein>
<dbReference type="Proteomes" id="UP001216139">
    <property type="component" value="Chromosome"/>
</dbReference>
<proteinExistence type="predicted"/>
<dbReference type="CDD" id="cd03801">
    <property type="entry name" value="GT4_PimA-like"/>
    <property type="match status" value="1"/>
</dbReference>
<keyword evidence="1 2" id="KW-0808">Transferase</keyword>
<dbReference type="EMBL" id="CP117167">
    <property type="protein sequence ID" value="WCT14488.1"/>
    <property type="molecule type" value="Genomic_DNA"/>
</dbReference>
<dbReference type="PANTHER" id="PTHR46401">
    <property type="entry name" value="GLYCOSYLTRANSFERASE WBBK-RELATED"/>
    <property type="match status" value="1"/>
</dbReference>
<dbReference type="RefSeq" id="WP_273632989.1">
    <property type="nucleotide sequence ID" value="NZ_CP117167.1"/>
</dbReference>
<accession>A0ABY7TE60</accession>
<dbReference type="Pfam" id="PF13692">
    <property type="entry name" value="Glyco_trans_1_4"/>
    <property type="match status" value="1"/>
</dbReference>
<organism evidence="2 3">
    <name type="scientific">Mucilaginibacter jinjuensis</name>
    <dbReference type="NCBI Taxonomy" id="1176721"/>
    <lineage>
        <taxon>Bacteria</taxon>
        <taxon>Pseudomonadati</taxon>
        <taxon>Bacteroidota</taxon>
        <taxon>Sphingobacteriia</taxon>
        <taxon>Sphingobacteriales</taxon>
        <taxon>Sphingobacteriaceae</taxon>
        <taxon>Mucilaginibacter</taxon>
    </lineage>
</organism>